<comment type="similarity">
    <text evidence="3">Belongs to the multi antimicrobial extrusion (MATE) (TC 2.A.66.1) family.</text>
</comment>
<dbReference type="GO" id="GO:0006811">
    <property type="term" value="P:monoatomic ion transport"/>
    <property type="evidence" value="ECO:0007669"/>
    <property type="project" value="UniProtKB-KW"/>
</dbReference>
<feature type="transmembrane region" description="Helical" evidence="13">
    <location>
        <begin position="359"/>
        <end position="378"/>
    </location>
</feature>
<evidence type="ECO:0000256" key="7">
    <source>
        <dbReference type="ARBA" id="ARBA00022475"/>
    </source>
</evidence>
<feature type="transmembrane region" description="Helical" evidence="13">
    <location>
        <begin position="168"/>
        <end position="188"/>
    </location>
</feature>
<dbReference type="InterPro" id="IPR050222">
    <property type="entry name" value="MATE_MdtK"/>
</dbReference>
<dbReference type="Proteomes" id="UP000476055">
    <property type="component" value="Unassembled WGS sequence"/>
</dbReference>
<comment type="function">
    <text evidence="1">Multidrug efflux pump.</text>
</comment>
<dbReference type="Pfam" id="PF01554">
    <property type="entry name" value="MatE"/>
    <property type="match status" value="2"/>
</dbReference>
<accession>A0A6L5YFC8</accession>
<keyword evidence="11 13" id="KW-0472">Membrane</keyword>
<evidence type="ECO:0000256" key="3">
    <source>
        <dbReference type="ARBA" id="ARBA00010199"/>
    </source>
</evidence>
<comment type="subcellular location">
    <subcellularLocation>
        <location evidence="2">Cell membrane</location>
        <topology evidence="2">Multi-pass membrane protein</topology>
    </subcellularLocation>
</comment>
<evidence type="ECO:0000256" key="12">
    <source>
        <dbReference type="ARBA" id="ARBA00031636"/>
    </source>
</evidence>
<dbReference type="GO" id="GO:0005886">
    <property type="term" value="C:plasma membrane"/>
    <property type="evidence" value="ECO:0007669"/>
    <property type="project" value="UniProtKB-SubCell"/>
</dbReference>
<feature type="transmembrane region" description="Helical" evidence="13">
    <location>
        <begin position="51"/>
        <end position="79"/>
    </location>
</feature>
<evidence type="ECO:0000256" key="4">
    <source>
        <dbReference type="ARBA" id="ARBA00020268"/>
    </source>
</evidence>
<protein>
    <recommendedName>
        <fullName evidence="4">Probable multidrug resistance protein NorM</fullName>
    </recommendedName>
    <alternativeName>
        <fullName evidence="12">Multidrug-efflux transporter</fullName>
    </alternativeName>
</protein>
<evidence type="ECO:0000256" key="13">
    <source>
        <dbReference type="SAM" id="Phobius"/>
    </source>
</evidence>
<dbReference type="NCBIfam" id="TIGR00797">
    <property type="entry name" value="matE"/>
    <property type="match status" value="1"/>
</dbReference>
<dbReference type="InterPro" id="IPR002528">
    <property type="entry name" value="MATE_fam"/>
</dbReference>
<feature type="transmembrane region" description="Helical" evidence="13">
    <location>
        <begin position="12"/>
        <end position="31"/>
    </location>
</feature>
<keyword evidence="7" id="KW-1003">Cell membrane</keyword>
<feature type="transmembrane region" description="Helical" evidence="13">
    <location>
        <begin position="419"/>
        <end position="440"/>
    </location>
</feature>
<name>A0A6L5YFC8_9FIRM</name>
<sequence length="449" mass="48996">MSTIEKHDMTQGKILLPLVSFTIPLVLGNLFQLTYNAADSVIVGKYVGEQALAAVGTSTPIMNIAILLISGMCMGASVLMSSQYGAKDYDTLSKQISTTMLAGCGFSVVFSLLMLLLATPVLRLIRVPETAIPEAAVYLRIIFLGLIFTFIYNFLANTMRALGDSKTPLYFLVTSAFLNIFGDLFFVVVLRWGVAGSAIATVCSEGLCCLLCGIYIKKKIPLLCLGKKWWVFDKSLLGKTVSYGSTSAMQQVCLQLGKLIIQSVVNTQGVAVMAAFTAVNRVDDFAYTPQQNIGHAMTTFLAQNKGAGHKERMKKGFQTGLLIELVYSIGLFAVIWGLAPQIMTLFAEDGDAQVVSLGISYLHLISWMYILPGMTNGIQGFFRGIGDLKVTLYSTFMNMLGRVVAVFVMLRLLHMDFASLAWANMIGWIVMLLFEIPLLVKSLRSGECG</sequence>
<proteinExistence type="inferred from homology"/>
<dbReference type="InterPro" id="IPR048279">
    <property type="entry name" value="MdtK-like"/>
</dbReference>
<dbReference type="RefSeq" id="WP_118550652.1">
    <property type="nucleotide sequence ID" value="NZ_VUMU01000001.1"/>
</dbReference>
<keyword evidence="10" id="KW-0406">Ion transport</keyword>
<feature type="transmembrane region" description="Helical" evidence="13">
    <location>
        <begin position="194"/>
        <end position="216"/>
    </location>
</feature>
<evidence type="ECO:0000256" key="1">
    <source>
        <dbReference type="ARBA" id="ARBA00003408"/>
    </source>
</evidence>
<feature type="transmembrane region" description="Helical" evidence="13">
    <location>
        <begin position="137"/>
        <end position="156"/>
    </location>
</feature>
<gene>
    <name evidence="14" type="ORF">FYJ59_00215</name>
</gene>
<comment type="caution">
    <text evidence="14">The sequence shown here is derived from an EMBL/GenBank/DDBJ whole genome shotgun (WGS) entry which is preliminary data.</text>
</comment>
<keyword evidence="9 13" id="KW-1133">Transmembrane helix</keyword>
<evidence type="ECO:0000313" key="15">
    <source>
        <dbReference type="Proteomes" id="UP000476055"/>
    </source>
</evidence>
<organism evidence="14 15">
    <name type="scientific">Waltera intestinalis</name>
    <dbReference type="NCBI Taxonomy" id="2606635"/>
    <lineage>
        <taxon>Bacteria</taxon>
        <taxon>Bacillati</taxon>
        <taxon>Bacillota</taxon>
        <taxon>Clostridia</taxon>
        <taxon>Lachnospirales</taxon>
        <taxon>Lachnospiraceae</taxon>
        <taxon>Waltera</taxon>
    </lineage>
</organism>
<dbReference type="GO" id="GO:0015297">
    <property type="term" value="F:antiporter activity"/>
    <property type="evidence" value="ECO:0007669"/>
    <property type="project" value="UniProtKB-KW"/>
</dbReference>
<evidence type="ECO:0000256" key="5">
    <source>
        <dbReference type="ARBA" id="ARBA00022448"/>
    </source>
</evidence>
<dbReference type="CDD" id="cd13138">
    <property type="entry name" value="MATE_yoeA_like"/>
    <property type="match status" value="1"/>
</dbReference>
<dbReference type="PIRSF" id="PIRSF006603">
    <property type="entry name" value="DinF"/>
    <property type="match status" value="1"/>
</dbReference>
<reference evidence="14 15" key="1">
    <citation type="submission" date="2019-08" db="EMBL/GenBank/DDBJ databases">
        <title>In-depth cultivation of the pig gut microbiome towards novel bacterial diversity and tailored functional studies.</title>
        <authorList>
            <person name="Wylensek D."/>
            <person name="Hitch T.C.A."/>
            <person name="Clavel T."/>
        </authorList>
    </citation>
    <scope>NUCLEOTIDE SEQUENCE [LARGE SCALE GENOMIC DNA]</scope>
    <source>
        <strain evidence="14 15">WCA3-601-WT-6H</strain>
    </source>
</reference>
<evidence type="ECO:0000256" key="6">
    <source>
        <dbReference type="ARBA" id="ARBA00022449"/>
    </source>
</evidence>
<dbReference type="PANTHER" id="PTHR43298">
    <property type="entry name" value="MULTIDRUG RESISTANCE PROTEIN NORM-RELATED"/>
    <property type="match status" value="1"/>
</dbReference>
<keyword evidence="5" id="KW-0813">Transport</keyword>
<dbReference type="PANTHER" id="PTHR43298:SF2">
    <property type="entry name" value="FMN_FAD EXPORTER YEEO-RELATED"/>
    <property type="match status" value="1"/>
</dbReference>
<evidence type="ECO:0000256" key="8">
    <source>
        <dbReference type="ARBA" id="ARBA00022692"/>
    </source>
</evidence>
<dbReference type="GO" id="GO:0042910">
    <property type="term" value="F:xenobiotic transmembrane transporter activity"/>
    <property type="evidence" value="ECO:0007669"/>
    <property type="project" value="InterPro"/>
</dbReference>
<evidence type="ECO:0000256" key="2">
    <source>
        <dbReference type="ARBA" id="ARBA00004651"/>
    </source>
</evidence>
<keyword evidence="15" id="KW-1185">Reference proteome</keyword>
<keyword evidence="6" id="KW-0050">Antiport</keyword>
<evidence type="ECO:0000256" key="10">
    <source>
        <dbReference type="ARBA" id="ARBA00023065"/>
    </source>
</evidence>
<dbReference type="AlphaFoldDB" id="A0A6L5YFC8"/>
<dbReference type="EMBL" id="VUMU01000001">
    <property type="protein sequence ID" value="MST56688.1"/>
    <property type="molecule type" value="Genomic_DNA"/>
</dbReference>
<keyword evidence="8 13" id="KW-0812">Transmembrane</keyword>
<evidence type="ECO:0000256" key="9">
    <source>
        <dbReference type="ARBA" id="ARBA00022989"/>
    </source>
</evidence>
<evidence type="ECO:0000256" key="11">
    <source>
        <dbReference type="ARBA" id="ARBA00023136"/>
    </source>
</evidence>
<feature type="transmembrane region" description="Helical" evidence="13">
    <location>
        <begin position="320"/>
        <end position="339"/>
    </location>
</feature>
<evidence type="ECO:0000313" key="14">
    <source>
        <dbReference type="EMBL" id="MST56688.1"/>
    </source>
</evidence>
<feature type="transmembrane region" description="Helical" evidence="13">
    <location>
        <begin position="100"/>
        <end position="125"/>
    </location>
</feature>
<feature type="transmembrane region" description="Helical" evidence="13">
    <location>
        <begin position="390"/>
        <end position="413"/>
    </location>
</feature>